<name>A0A942TJ90_9BACI</name>
<dbReference type="SUPFAM" id="SSF53955">
    <property type="entry name" value="Lysozyme-like"/>
    <property type="match status" value="1"/>
</dbReference>
<evidence type="ECO:0000313" key="3">
    <source>
        <dbReference type="Proteomes" id="UP000682713"/>
    </source>
</evidence>
<dbReference type="InterPro" id="IPR031304">
    <property type="entry name" value="SLT_2"/>
</dbReference>
<comment type="caution">
    <text evidence="2">The sequence shown here is derived from an EMBL/GenBank/DDBJ whole genome shotgun (WGS) entry which is preliminary data.</text>
</comment>
<dbReference type="PANTHER" id="PTHR30163">
    <property type="entry name" value="MEMBRANE-BOUND LYTIC MUREIN TRANSGLYCOSYLASE B"/>
    <property type="match status" value="1"/>
</dbReference>
<reference evidence="2 3" key="1">
    <citation type="submission" date="2021-05" db="EMBL/GenBank/DDBJ databases">
        <title>Novel Bacillus species.</title>
        <authorList>
            <person name="Liu G."/>
        </authorList>
    </citation>
    <scope>NUCLEOTIDE SEQUENCE [LARGE SCALE GENOMIC DNA]</scope>
    <source>
        <strain evidence="2 3">FJAT-49732</strain>
    </source>
</reference>
<protein>
    <submittedName>
        <fullName evidence="2">Lytic transglycosylase domain-containing protein</fullName>
    </submittedName>
</protein>
<dbReference type="GO" id="GO:0009253">
    <property type="term" value="P:peptidoglycan catabolic process"/>
    <property type="evidence" value="ECO:0007669"/>
    <property type="project" value="TreeGrafter"/>
</dbReference>
<dbReference type="Pfam" id="PF13406">
    <property type="entry name" value="SLT_2"/>
    <property type="match status" value="1"/>
</dbReference>
<dbReference type="PANTHER" id="PTHR30163:SF8">
    <property type="entry name" value="LYTIC MUREIN TRANSGLYCOSYLASE"/>
    <property type="match status" value="1"/>
</dbReference>
<feature type="domain" description="Transglycosylase SLT" evidence="1">
    <location>
        <begin position="117"/>
        <end position="155"/>
    </location>
</feature>
<dbReference type="Proteomes" id="UP000682713">
    <property type="component" value="Unassembled WGS sequence"/>
</dbReference>
<keyword evidence="3" id="KW-1185">Reference proteome</keyword>
<accession>A0A942TJ90</accession>
<dbReference type="InterPro" id="IPR023346">
    <property type="entry name" value="Lysozyme-like_dom_sf"/>
</dbReference>
<dbReference type="Gene3D" id="1.10.530.10">
    <property type="match status" value="1"/>
</dbReference>
<gene>
    <name evidence="2" type="ORF">KHA93_05340</name>
</gene>
<evidence type="ECO:0000259" key="1">
    <source>
        <dbReference type="Pfam" id="PF13406"/>
    </source>
</evidence>
<dbReference type="GO" id="GO:0008933">
    <property type="term" value="F:peptidoglycan lytic transglycosylase activity"/>
    <property type="evidence" value="ECO:0007669"/>
    <property type="project" value="TreeGrafter"/>
</dbReference>
<dbReference type="EMBL" id="JAGYPJ010000001">
    <property type="protein sequence ID" value="MBS4199080.1"/>
    <property type="molecule type" value="Genomic_DNA"/>
</dbReference>
<sequence length="188" mass="21030">MVLLILFLPIIALMIVGIYSNKPQQSEPEKPMIPEEFMPIYFAAEEEFGVPWYLLAAIHRVETIFSSMDPMLSPVGAEGHMQFMPCTFVGWSHPSCSDLGKGNIPDDEKMNPEIIAKYNGYGIDANGDGIADPWDVEDAIFSAANYLAKSGAAKGDIRKAIFAYNHSDQYVEDVMHYVNLYKNVKNEQ</sequence>
<dbReference type="AlphaFoldDB" id="A0A942TJ90"/>
<evidence type="ECO:0000313" key="2">
    <source>
        <dbReference type="EMBL" id="MBS4199080.1"/>
    </source>
</evidence>
<dbReference type="RefSeq" id="WP_213112781.1">
    <property type="nucleotide sequence ID" value="NZ_JAGYPJ010000001.1"/>
</dbReference>
<organism evidence="2 3">
    <name type="scientific">Lederbergia citrisecunda</name>
    <dbReference type="NCBI Taxonomy" id="2833583"/>
    <lineage>
        <taxon>Bacteria</taxon>
        <taxon>Bacillati</taxon>
        <taxon>Bacillota</taxon>
        <taxon>Bacilli</taxon>
        <taxon>Bacillales</taxon>
        <taxon>Bacillaceae</taxon>
        <taxon>Lederbergia</taxon>
    </lineage>
</organism>
<proteinExistence type="predicted"/>
<dbReference type="CDD" id="cd13399">
    <property type="entry name" value="Slt35-like"/>
    <property type="match status" value="1"/>
</dbReference>
<dbReference type="InterPro" id="IPR043426">
    <property type="entry name" value="MltB-like"/>
</dbReference>